<keyword evidence="5" id="KW-0813">Transport</keyword>
<sequence length="589" mass="66675">MKGSQMLSVLLLAAAAEVQSLHFGKCPRPPVQQDFNVAKYMGTWYEIEKIPALFEKGKCNQATYSLLSDGTVKVHNAELLSNGKINSIEGVAKVKNLTQPAILDVSFFKDSPYWVLSTDYQSYSLVYSCTDYYGTFHIDFAWILARTRLLNKEVVSQLHDELVSAGVNINKLLVSDQAGCERSKAKINERPIIGILAQNSRYLPPNSTGLTGKQRSIKDCSTQLMGSFSPVDLRTLRHLVIKELQKSFMNLLLSASMCDYAAHFVIFQANKRGDYFPVWGTCLGYEQLTVLTSGEKLLTRTNTSGVALPLLFTKEAKQSRMFKSFPAELMEALASEPLTENSHKWSVSVLVRHTHNTNKDLKNFYKVLSTNTDGETEFVSTVEAYDYPIYGTQWHPEKNAFEWRRPYISHSPSAVMSTFYMAQFFVNEARNNFHTFESEEEERSALIYNYNPLSPAAQTDCLQWIFTRSMSMECFVFFGILTFLMTTNRADALDCLLEESCILPCSFQPGADVIVHWIQLADSPAHSYYHDQDQLDHQKPRFSGRTSLFKNQISRGNASLLLSGVKVDDEGRYKCYTSTVDHIKRPSST</sequence>
<comment type="catalytic activity">
    <reaction evidence="16">
        <text>(6S)-5,6,7,8-tetrahydrofolyl-(gamma-L-Glu)(n) + (n-1) H2O = (6S)-5,6,7,8-tetrahydrofolate + (n-1) L-glutamate</text>
        <dbReference type="Rhea" id="RHEA:56784"/>
        <dbReference type="Rhea" id="RHEA-COMP:14738"/>
        <dbReference type="ChEBI" id="CHEBI:15377"/>
        <dbReference type="ChEBI" id="CHEBI:29985"/>
        <dbReference type="ChEBI" id="CHEBI:57453"/>
        <dbReference type="ChEBI" id="CHEBI:141005"/>
        <dbReference type="EC" id="3.4.19.9"/>
    </reaction>
</comment>
<keyword evidence="12" id="KW-0325">Glycoprotein</keyword>
<dbReference type="GO" id="GO:0006869">
    <property type="term" value="P:lipid transport"/>
    <property type="evidence" value="ECO:0007669"/>
    <property type="project" value="InterPro"/>
</dbReference>
<dbReference type="SUPFAM" id="SSF50814">
    <property type="entry name" value="Lipocalins"/>
    <property type="match status" value="1"/>
</dbReference>
<comment type="similarity">
    <text evidence="3">Belongs to the calycin superfamily. Lipocalin family.</text>
</comment>
<dbReference type="PANTHER" id="PTHR11315:SF20">
    <property type="entry name" value="GAMMA-GLUTAMYL HYDROLASE"/>
    <property type="match status" value="1"/>
</dbReference>
<dbReference type="SUPFAM" id="SSF52317">
    <property type="entry name" value="Class I glutamine amidotransferase-like"/>
    <property type="match status" value="1"/>
</dbReference>
<evidence type="ECO:0000256" key="3">
    <source>
        <dbReference type="ARBA" id="ARBA00006889"/>
    </source>
</evidence>
<gene>
    <name evidence="19" type="ORF">F7725_028984</name>
</gene>
<dbReference type="PRINTS" id="PR02058">
    <property type="entry name" value="APODVERTBRTE"/>
</dbReference>
<evidence type="ECO:0000313" key="19">
    <source>
        <dbReference type="EMBL" id="KAF3836426.1"/>
    </source>
</evidence>
<dbReference type="Pfam" id="PF07686">
    <property type="entry name" value="V-set"/>
    <property type="match status" value="1"/>
</dbReference>
<proteinExistence type="inferred from homology"/>
<dbReference type="EC" id="3.4.19.9" evidence="16"/>
<comment type="caution">
    <text evidence="19">The sequence shown here is derived from an EMBL/GenBank/DDBJ whole genome shotgun (WGS) entry which is preliminary data.</text>
</comment>
<evidence type="ECO:0000256" key="10">
    <source>
        <dbReference type="ARBA" id="ARBA00023136"/>
    </source>
</evidence>
<evidence type="ECO:0000256" key="12">
    <source>
        <dbReference type="ARBA" id="ARBA00023180"/>
    </source>
</evidence>
<dbReference type="GO" id="GO:0005576">
    <property type="term" value="C:extracellular region"/>
    <property type="evidence" value="ECO:0007669"/>
    <property type="project" value="UniProtKB-SubCell"/>
</dbReference>
<dbReference type="PROSITE" id="PS50835">
    <property type="entry name" value="IG_LIKE"/>
    <property type="match status" value="1"/>
</dbReference>
<dbReference type="Pfam" id="PF08212">
    <property type="entry name" value="Lipocalin_2"/>
    <property type="match status" value="1"/>
</dbReference>
<keyword evidence="7 17" id="KW-0732">Signal</keyword>
<evidence type="ECO:0000256" key="14">
    <source>
        <dbReference type="ARBA" id="ARBA00023319"/>
    </source>
</evidence>
<dbReference type="InterPro" id="IPR007110">
    <property type="entry name" value="Ig-like_dom"/>
</dbReference>
<dbReference type="Gene3D" id="2.40.128.20">
    <property type="match status" value="1"/>
</dbReference>
<dbReference type="SMART" id="SM00406">
    <property type="entry name" value="IGv"/>
    <property type="match status" value="1"/>
</dbReference>
<dbReference type="InterPro" id="IPR029062">
    <property type="entry name" value="Class_I_gatase-like"/>
</dbReference>
<dbReference type="GO" id="GO:0046900">
    <property type="term" value="P:tetrahydrofolylpolyglutamate metabolic process"/>
    <property type="evidence" value="ECO:0007669"/>
    <property type="project" value="TreeGrafter"/>
</dbReference>
<dbReference type="GO" id="GO:0006950">
    <property type="term" value="P:response to stress"/>
    <property type="evidence" value="ECO:0007669"/>
    <property type="project" value="UniProtKB-ARBA"/>
</dbReference>
<dbReference type="PROSITE" id="PS51275">
    <property type="entry name" value="PEPTIDASE_C26_GGH"/>
    <property type="match status" value="1"/>
</dbReference>
<dbReference type="InterPro" id="IPR026222">
    <property type="entry name" value="ApoD_vertbrte"/>
</dbReference>
<feature type="active site" evidence="16">
    <location>
        <position position="395"/>
    </location>
</feature>
<evidence type="ECO:0000256" key="9">
    <source>
        <dbReference type="ARBA" id="ARBA00023121"/>
    </source>
</evidence>
<dbReference type="InterPro" id="IPR000566">
    <property type="entry name" value="Lipocln_cytosolic_FA-bd_dom"/>
</dbReference>
<protein>
    <recommendedName>
        <fullName evidence="16">folate gamma-glutamyl hydrolase</fullName>
        <ecNumber evidence="16">3.4.19.9</ecNumber>
    </recommendedName>
</protein>
<dbReference type="FunFam" id="2.60.40.10:FF:000142">
    <property type="entry name" value="V-set domain-containing T-cell activation inhibitor 1"/>
    <property type="match status" value="1"/>
</dbReference>
<accession>A0A7J5XH62</accession>
<keyword evidence="11" id="KW-1015">Disulfide bond</keyword>
<keyword evidence="9" id="KW-0446">Lipid-binding</keyword>
<dbReference type="GO" id="GO:0007420">
    <property type="term" value="P:brain development"/>
    <property type="evidence" value="ECO:0007669"/>
    <property type="project" value="InterPro"/>
</dbReference>
<keyword evidence="8 16" id="KW-0378">Hydrolase</keyword>
<dbReference type="InterPro" id="IPR036179">
    <property type="entry name" value="Ig-like_dom_sf"/>
</dbReference>
<dbReference type="Gene3D" id="2.60.40.10">
    <property type="entry name" value="Immunoglobulins"/>
    <property type="match status" value="1"/>
</dbReference>
<evidence type="ECO:0000256" key="1">
    <source>
        <dbReference type="ARBA" id="ARBA00004239"/>
    </source>
</evidence>
<evidence type="ECO:0000256" key="13">
    <source>
        <dbReference type="ARBA" id="ARBA00023283"/>
    </source>
</evidence>
<evidence type="ECO:0000256" key="11">
    <source>
        <dbReference type="ARBA" id="ARBA00023157"/>
    </source>
</evidence>
<dbReference type="GO" id="GO:0050863">
    <property type="term" value="P:regulation of T cell activation"/>
    <property type="evidence" value="ECO:0007669"/>
    <property type="project" value="UniProtKB-ARBA"/>
</dbReference>
<evidence type="ECO:0000256" key="2">
    <source>
        <dbReference type="ARBA" id="ARBA00004370"/>
    </source>
</evidence>
<dbReference type="InterPro" id="IPR002969">
    <property type="entry name" value="ApolipopD"/>
</dbReference>
<evidence type="ECO:0000256" key="7">
    <source>
        <dbReference type="ARBA" id="ARBA00022729"/>
    </source>
</evidence>
<evidence type="ECO:0000256" key="15">
    <source>
        <dbReference type="PIRSR" id="PIRSR615527-1"/>
    </source>
</evidence>
<comment type="similarity">
    <text evidence="4">Belongs to the peptidase C26 family.</text>
</comment>
<dbReference type="Gene3D" id="3.40.50.880">
    <property type="match status" value="1"/>
</dbReference>
<evidence type="ECO:0000259" key="18">
    <source>
        <dbReference type="PROSITE" id="PS50835"/>
    </source>
</evidence>
<dbReference type="Pfam" id="PF07722">
    <property type="entry name" value="Peptidase_C26"/>
    <property type="match status" value="1"/>
</dbReference>
<keyword evidence="6" id="KW-0964">Secreted</keyword>
<comment type="subcellular location">
    <subcellularLocation>
        <location evidence="2">Membrane</location>
    </subcellularLocation>
    <subcellularLocation>
        <location evidence="1">Secreted</location>
        <location evidence="1">Extracellular space</location>
    </subcellularLocation>
</comment>
<dbReference type="EMBL" id="JAAKFY010000024">
    <property type="protein sequence ID" value="KAF3836426.1"/>
    <property type="molecule type" value="Genomic_DNA"/>
</dbReference>
<keyword evidence="10" id="KW-0472">Membrane</keyword>
<dbReference type="GO" id="GO:0016020">
    <property type="term" value="C:membrane"/>
    <property type="evidence" value="ECO:0007669"/>
    <property type="project" value="UniProtKB-SubCell"/>
</dbReference>
<keyword evidence="14" id="KW-0393">Immunoglobulin domain</keyword>
<feature type="chain" id="PRO_5029709386" description="folate gamma-glutamyl hydrolase" evidence="17">
    <location>
        <begin position="21"/>
        <end position="589"/>
    </location>
</feature>
<evidence type="ECO:0000256" key="6">
    <source>
        <dbReference type="ARBA" id="ARBA00022525"/>
    </source>
</evidence>
<dbReference type="OrthoDB" id="64220at2759"/>
<dbReference type="InterPro" id="IPR022272">
    <property type="entry name" value="Lipocalin_CS"/>
</dbReference>
<evidence type="ECO:0000256" key="16">
    <source>
        <dbReference type="PROSITE-ProRule" id="PRU00607"/>
    </source>
</evidence>
<feature type="domain" description="Ig-like" evidence="18">
    <location>
        <begin position="493"/>
        <end position="589"/>
    </location>
</feature>
<feature type="active site" description="Nucleophile" evidence="15 16">
    <location>
        <position position="282"/>
    </location>
</feature>
<evidence type="ECO:0000313" key="20">
    <source>
        <dbReference type="Proteomes" id="UP000518266"/>
    </source>
</evidence>
<name>A0A7J5XH62_DISMA</name>
<organism evidence="19 20">
    <name type="scientific">Dissostichus mawsoni</name>
    <name type="common">Antarctic cod</name>
    <dbReference type="NCBI Taxonomy" id="36200"/>
    <lineage>
        <taxon>Eukaryota</taxon>
        <taxon>Metazoa</taxon>
        <taxon>Chordata</taxon>
        <taxon>Craniata</taxon>
        <taxon>Vertebrata</taxon>
        <taxon>Euteleostomi</taxon>
        <taxon>Actinopterygii</taxon>
        <taxon>Neopterygii</taxon>
        <taxon>Teleostei</taxon>
        <taxon>Neoteleostei</taxon>
        <taxon>Acanthomorphata</taxon>
        <taxon>Eupercaria</taxon>
        <taxon>Perciformes</taxon>
        <taxon>Notothenioidei</taxon>
        <taxon>Nototheniidae</taxon>
        <taxon>Dissostichus</taxon>
    </lineage>
</organism>
<dbReference type="PROSITE" id="PS00213">
    <property type="entry name" value="LIPOCALIN"/>
    <property type="match status" value="1"/>
</dbReference>
<reference evidence="19 20" key="1">
    <citation type="submission" date="2020-03" db="EMBL/GenBank/DDBJ databases">
        <title>Dissostichus mawsoni Genome sequencing and assembly.</title>
        <authorList>
            <person name="Park H."/>
        </authorList>
    </citation>
    <scope>NUCLEOTIDE SEQUENCE [LARGE SCALE GENOMIC DNA]</scope>
    <source>
        <strain evidence="19">DM0001</strain>
        <tissue evidence="19">Muscle</tissue>
    </source>
</reference>
<keyword evidence="20" id="KW-1185">Reference proteome</keyword>
<evidence type="ECO:0000256" key="8">
    <source>
        <dbReference type="ARBA" id="ARBA00022801"/>
    </source>
</evidence>
<dbReference type="InterPro" id="IPR013783">
    <property type="entry name" value="Ig-like_fold"/>
</dbReference>
<dbReference type="GO" id="GO:0008289">
    <property type="term" value="F:lipid binding"/>
    <property type="evidence" value="ECO:0007669"/>
    <property type="project" value="UniProtKB-KW"/>
</dbReference>
<dbReference type="InterPro" id="IPR012674">
    <property type="entry name" value="Calycin"/>
</dbReference>
<dbReference type="Proteomes" id="UP000518266">
    <property type="component" value="Unassembled WGS sequence"/>
</dbReference>
<dbReference type="SUPFAM" id="SSF48726">
    <property type="entry name" value="Immunoglobulin"/>
    <property type="match status" value="1"/>
</dbReference>
<evidence type="ECO:0000256" key="17">
    <source>
        <dbReference type="SAM" id="SignalP"/>
    </source>
</evidence>
<feature type="active site" description="Proton donor" evidence="15">
    <location>
        <position position="395"/>
    </location>
</feature>
<dbReference type="PRINTS" id="PR01219">
    <property type="entry name" value="APOLIPOPROTD"/>
</dbReference>
<dbReference type="GO" id="GO:0042246">
    <property type="term" value="P:tissue regeneration"/>
    <property type="evidence" value="ECO:0007669"/>
    <property type="project" value="InterPro"/>
</dbReference>
<dbReference type="GO" id="GO:0034722">
    <property type="term" value="F:gamma-glutamyl-peptidase activity"/>
    <property type="evidence" value="ECO:0007669"/>
    <property type="project" value="UniProtKB-UniRule"/>
</dbReference>
<evidence type="ECO:0000256" key="4">
    <source>
        <dbReference type="ARBA" id="ARBA00011083"/>
    </source>
</evidence>
<feature type="signal peptide" evidence="17">
    <location>
        <begin position="1"/>
        <end position="20"/>
    </location>
</feature>
<dbReference type="PANTHER" id="PTHR11315">
    <property type="entry name" value="PROTEASE FAMILY C26 GAMMA-GLUTAMYL HYDROLASE"/>
    <property type="match status" value="1"/>
</dbReference>
<dbReference type="GO" id="GO:0005773">
    <property type="term" value="C:vacuole"/>
    <property type="evidence" value="ECO:0007669"/>
    <property type="project" value="TreeGrafter"/>
</dbReference>
<keyword evidence="13" id="KW-0873">Pyrrolidone carboxylic acid</keyword>
<dbReference type="InterPro" id="IPR015527">
    <property type="entry name" value="Pept_C26_g-glut_hydrolase"/>
</dbReference>
<dbReference type="CDD" id="cd19437">
    <property type="entry name" value="lipocalin_apoD-like"/>
    <property type="match status" value="1"/>
</dbReference>
<dbReference type="InterPro" id="IPR013106">
    <property type="entry name" value="Ig_V-set"/>
</dbReference>
<dbReference type="GO" id="GO:1903037">
    <property type="term" value="P:regulation of leukocyte cell-cell adhesion"/>
    <property type="evidence" value="ECO:0007669"/>
    <property type="project" value="UniProtKB-ARBA"/>
</dbReference>
<dbReference type="AlphaFoldDB" id="A0A7J5XH62"/>
<dbReference type="FunFam" id="2.40.128.20:FF:000003">
    <property type="entry name" value="Apolipoprotein D"/>
    <property type="match status" value="1"/>
</dbReference>
<evidence type="ECO:0000256" key="5">
    <source>
        <dbReference type="ARBA" id="ARBA00022448"/>
    </source>
</evidence>
<dbReference type="PROSITE" id="PS51273">
    <property type="entry name" value="GATASE_TYPE_1"/>
    <property type="match status" value="1"/>
</dbReference>
<dbReference type="InterPro" id="IPR011697">
    <property type="entry name" value="Peptidase_C26"/>
</dbReference>